<keyword evidence="4" id="KW-1185">Reference proteome</keyword>
<gene>
    <name evidence="3" type="ORF">Plil01_001344700</name>
</gene>
<name>A0A9W6UE13_9STRA</name>
<proteinExistence type="predicted"/>
<accession>A0A9W6UE13</accession>
<dbReference type="Proteomes" id="UP001165083">
    <property type="component" value="Unassembled WGS sequence"/>
</dbReference>
<evidence type="ECO:0000313" key="3">
    <source>
        <dbReference type="EMBL" id="GMF31461.1"/>
    </source>
</evidence>
<evidence type="ECO:0000256" key="1">
    <source>
        <dbReference type="SAM" id="Coils"/>
    </source>
</evidence>
<reference evidence="3" key="1">
    <citation type="submission" date="2023-04" db="EMBL/GenBank/DDBJ databases">
        <title>Phytophthora lilii NBRC 32176.</title>
        <authorList>
            <person name="Ichikawa N."/>
            <person name="Sato H."/>
            <person name="Tonouchi N."/>
        </authorList>
    </citation>
    <scope>NUCLEOTIDE SEQUENCE</scope>
    <source>
        <strain evidence="3">NBRC 32176</strain>
    </source>
</reference>
<protein>
    <submittedName>
        <fullName evidence="3">Unnamed protein product</fullName>
    </submittedName>
</protein>
<evidence type="ECO:0000313" key="4">
    <source>
        <dbReference type="Proteomes" id="UP001165083"/>
    </source>
</evidence>
<dbReference type="EMBL" id="BSXW01000907">
    <property type="protein sequence ID" value="GMF31461.1"/>
    <property type="molecule type" value="Genomic_DNA"/>
</dbReference>
<feature type="compositionally biased region" description="Basic and acidic residues" evidence="2">
    <location>
        <begin position="183"/>
        <end position="193"/>
    </location>
</feature>
<sequence length="441" mass="49994">MIAISFTHAASDSYSTRRRLVTLTKKVRTDKPVRGIQQPSACGDNPSRGFTTRHPEILTPSMISSLAQRHVILQSRKSPLESKSMQHYPLAPRPLSDGLVGLVRPRAPAGRHLAERVRPFEAPTTSESPRDAFKVAGDAPQALLALIAARPKPFLRAEREMHPPVHQVDSSPLNDSLKRKRVENKQLRRREQCRANQARYRDKQRHAQLQLEKSVEQLHKELDTLKRRYRDLSSRERSNQSPWSIVAEVFRLLGSCFKSQWRMTGMKEMKNHTETRQILAVLERAFAHNAALGDLNGIEALMDQLRRYAQYFGDAQLHLKRIESVAPGVMSASARLSVTVTELTLRHIFPHLEGSDGGDYEQRLHQQLLGQRLHLNCSMNFLFDENSDRVVRLETKIDLAASLFRVLGNLKDVADVIEHAQVSPECILGNPHKIAVDNNTT</sequence>
<feature type="region of interest" description="Disordered" evidence="2">
    <location>
        <begin position="162"/>
        <end position="204"/>
    </location>
</feature>
<dbReference type="OrthoDB" id="101076at2759"/>
<organism evidence="3 4">
    <name type="scientific">Phytophthora lilii</name>
    <dbReference type="NCBI Taxonomy" id="2077276"/>
    <lineage>
        <taxon>Eukaryota</taxon>
        <taxon>Sar</taxon>
        <taxon>Stramenopiles</taxon>
        <taxon>Oomycota</taxon>
        <taxon>Peronosporomycetes</taxon>
        <taxon>Peronosporales</taxon>
        <taxon>Peronosporaceae</taxon>
        <taxon>Phytophthora</taxon>
    </lineage>
</organism>
<dbReference type="CDD" id="cd14686">
    <property type="entry name" value="bZIP"/>
    <property type="match status" value="1"/>
</dbReference>
<comment type="caution">
    <text evidence="3">The sequence shown here is derived from an EMBL/GenBank/DDBJ whole genome shotgun (WGS) entry which is preliminary data.</text>
</comment>
<evidence type="ECO:0000256" key="2">
    <source>
        <dbReference type="SAM" id="MobiDB-lite"/>
    </source>
</evidence>
<feature type="coiled-coil region" evidence="1">
    <location>
        <begin position="208"/>
        <end position="235"/>
    </location>
</feature>
<dbReference type="AlphaFoldDB" id="A0A9W6UE13"/>
<keyword evidence="1" id="KW-0175">Coiled coil</keyword>